<name>A0A8T0U5H2_PANVG</name>
<gene>
    <name evidence="2" type="ORF">PVAP13_3NG093427</name>
</gene>
<evidence type="ECO:0000313" key="2">
    <source>
        <dbReference type="EMBL" id="KAG2616014.1"/>
    </source>
</evidence>
<dbReference type="AlphaFoldDB" id="A0A8T0U5H2"/>
<dbReference type="EMBL" id="CM029042">
    <property type="protein sequence ID" value="KAG2616014.1"/>
    <property type="molecule type" value="Genomic_DNA"/>
</dbReference>
<feature type="region of interest" description="Disordered" evidence="1">
    <location>
        <begin position="1"/>
        <end position="33"/>
    </location>
</feature>
<keyword evidence="3" id="KW-1185">Reference proteome</keyword>
<organism evidence="2 3">
    <name type="scientific">Panicum virgatum</name>
    <name type="common">Blackwell switchgrass</name>
    <dbReference type="NCBI Taxonomy" id="38727"/>
    <lineage>
        <taxon>Eukaryota</taxon>
        <taxon>Viridiplantae</taxon>
        <taxon>Streptophyta</taxon>
        <taxon>Embryophyta</taxon>
        <taxon>Tracheophyta</taxon>
        <taxon>Spermatophyta</taxon>
        <taxon>Magnoliopsida</taxon>
        <taxon>Liliopsida</taxon>
        <taxon>Poales</taxon>
        <taxon>Poaceae</taxon>
        <taxon>PACMAD clade</taxon>
        <taxon>Panicoideae</taxon>
        <taxon>Panicodae</taxon>
        <taxon>Paniceae</taxon>
        <taxon>Panicinae</taxon>
        <taxon>Panicum</taxon>
        <taxon>Panicum sect. Hiantes</taxon>
    </lineage>
</organism>
<proteinExistence type="predicted"/>
<evidence type="ECO:0000313" key="3">
    <source>
        <dbReference type="Proteomes" id="UP000823388"/>
    </source>
</evidence>
<protein>
    <submittedName>
        <fullName evidence="2">Uncharacterized protein</fullName>
    </submittedName>
</protein>
<dbReference type="Proteomes" id="UP000823388">
    <property type="component" value="Chromosome 3N"/>
</dbReference>
<sequence length="33" mass="3406">MASASPIGGGAGCHRGELSSLAQRDRPNRDQLP</sequence>
<evidence type="ECO:0000256" key="1">
    <source>
        <dbReference type="SAM" id="MobiDB-lite"/>
    </source>
</evidence>
<feature type="compositionally biased region" description="Basic and acidic residues" evidence="1">
    <location>
        <begin position="23"/>
        <end position="33"/>
    </location>
</feature>
<accession>A0A8T0U5H2</accession>
<reference evidence="2" key="1">
    <citation type="submission" date="2020-05" db="EMBL/GenBank/DDBJ databases">
        <title>WGS assembly of Panicum virgatum.</title>
        <authorList>
            <person name="Lovell J.T."/>
            <person name="Jenkins J."/>
            <person name="Shu S."/>
            <person name="Juenger T.E."/>
            <person name="Schmutz J."/>
        </authorList>
    </citation>
    <scope>NUCLEOTIDE SEQUENCE</scope>
    <source>
        <strain evidence="2">AP13</strain>
    </source>
</reference>
<comment type="caution">
    <text evidence="2">The sequence shown here is derived from an EMBL/GenBank/DDBJ whole genome shotgun (WGS) entry which is preliminary data.</text>
</comment>